<dbReference type="AlphaFoldDB" id="A0A5C6C6E4"/>
<evidence type="ECO:0000313" key="2">
    <source>
        <dbReference type="Proteomes" id="UP000319908"/>
    </source>
</evidence>
<accession>A0A5C6C6E4</accession>
<evidence type="ECO:0000313" key="1">
    <source>
        <dbReference type="EMBL" id="TWU19728.1"/>
    </source>
</evidence>
<proteinExistence type="predicted"/>
<dbReference type="Proteomes" id="UP000319908">
    <property type="component" value="Unassembled WGS sequence"/>
</dbReference>
<dbReference type="EMBL" id="SJPU01000001">
    <property type="protein sequence ID" value="TWU19728.1"/>
    <property type="molecule type" value="Genomic_DNA"/>
</dbReference>
<reference evidence="1 2" key="1">
    <citation type="journal article" date="2020" name="Antonie Van Leeuwenhoek">
        <title>Rhodopirellula heiligendammensis sp. nov., Rhodopirellula pilleata sp. nov., and Rhodopirellula solitaria sp. nov. isolated from natural or artificial marine surfaces in Northern Germany and California, USA, and emended description of the genus Rhodopirellula.</title>
        <authorList>
            <person name="Kallscheuer N."/>
            <person name="Wiegand S."/>
            <person name="Jogler M."/>
            <person name="Boedeker C."/>
            <person name="Peeters S.H."/>
            <person name="Rast P."/>
            <person name="Heuer A."/>
            <person name="Jetten M.S.M."/>
            <person name="Rohde M."/>
            <person name="Jogler C."/>
        </authorList>
    </citation>
    <scope>NUCLEOTIDE SEQUENCE [LARGE SCALE GENOMIC DNA]</scope>
    <source>
        <strain evidence="1 2">Poly21</strain>
    </source>
</reference>
<gene>
    <name evidence="1" type="ORF">Poly21_19030</name>
</gene>
<keyword evidence="2" id="KW-1185">Reference proteome</keyword>
<comment type="caution">
    <text evidence="1">The sequence shown here is derived from an EMBL/GenBank/DDBJ whole genome shotgun (WGS) entry which is preliminary data.</text>
</comment>
<evidence type="ECO:0008006" key="3">
    <source>
        <dbReference type="Google" id="ProtNLM"/>
    </source>
</evidence>
<name>A0A5C6C6E4_9BACT</name>
<protein>
    <recommendedName>
        <fullName evidence="3">Transposase</fullName>
    </recommendedName>
</protein>
<organism evidence="1 2">
    <name type="scientific">Allorhodopirellula heiligendammensis</name>
    <dbReference type="NCBI Taxonomy" id="2714739"/>
    <lineage>
        <taxon>Bacteria</taxon>
        <taxon>Pseudomonadati</taxon>
        <taxon>Planctomycetota</taxon>
        <taxon>Planctomycetia</taxon>
        <taxon>Pirellulales</taxon>
        <taxon>Pirellulaceae</taxon>
        <taxon>Allorhodopirellula</taxon>
    </lineage>
</organism>
<dbReference type="RefSeq" id="WP_302118185.1">
    <property type="nucleotide sequence ID" value="NZ_SJPU01000001.1"/>
</dbReference>
<sequence length="89" mass="10403">MRAADYLELLDWTARQTVPGKHRTSACVPPILVRLGLDRATWCELIKDFGRLFDSVAGRPEYVDSMRCHRPHRRYHLRRRAREPLTTSG</sequence>